<feature type="transmembrane region" description="Helical" evidence="6">
    <location>
        <begin position="21"/>
        <end position="42"/>
    </location>
</feature>
<keyword evidence="10" id="KW-1185">Reference proteome</keyword>
<dbReference type="InterPro" id="IPR025857">
    <property type="entry name" value="MacB_PCD"/>
</dbReference>
<feature type="transmembrane region" description="Helical" evidence="6">
    <location>
        <begin position="293"/>
        <end position="314"/>
    </location>
</feature>
<evidence type="ECO:0000256" key="4">
    <source>
        <dbReference type="ARBA" id="ARBA00022989"/>
    </source>
</evidence>
<evidence type="ECO:0000256" key="1">
    <source>
        <dbReference type="ARBA" id="ARBA00004651"/>
    </source>
</evidence>
<sequence length="804" mass="90038">MWINFLKISLRNLLKYKSLTLINVSGMAVALAACMLIGLYIYDELQVDQRIQDGDRIVRIATKMPDITWVGTPAPVSMAIKQDFEEVEASARLMKFPELDQMLLRYESGTEVRQFYESKGYYADSTFFDVVSFPMLNGDTDRALRTPSGIVLSDKLANRIFGSEEPLGKVVTVGMPLGDFDYTVTGVFDAQAANSHIDANFFLSMENQDFGKIIQNWTNWASNNIFYTYVKLMDGVVHELFEQKVNQYFIEKAAEDMKAMGVQKEVVFQPFQDIYLKSHGDYELGRIGNLSNLYIFGTIALFILLIACINFMNLTTARSERRAREVGIRKLLGANRPALMRQFLVESVMVALVGFIVAAALVSFVLPYFGELIGRNITGHISWVPWVGALMLCFAAGMLAGIYPAFFLSNFKPISVLKGRFVGRISGVSLREVLVVVQFCISACLILMVFVIKSQMNFVQTRDLGFDKDQQIVVPLRSEKAIESFDAMKNSLMQGSQFKSVTMASTYPGVESLEDMLYYTDGKSSEEVVHIRHSYVGNDFIETLGFELLAGNTFTEALTTDRPLIILNESAVRALGFEVDDAVGKNIHYDWRGEKITLEIYGVVGDFHFESLHKEIEPYGFRNGVGGGYLIAKFSPGATNEVLATAENVWKAAEISEPFTYSFLDQDFQRNYEREERTAKIIISFAFLALFIACLGLYGLTAFMTELKTKEIGIRKTLGASDWSIVSLLSKDIGKTVLLAIAISVPIGFYLSKSWLANFAFQIEVAWWYYLLTGLAALGIAMLTVSFQSVKAAMMNPVESLKSE</sequence>
<feature type="transmembrane region" description="Helical" evidence="6">
    <location>
        <begin position="767"/>
        <end position="787"/>
    </location>
</feature>
<feature type="transmembrane region" description="Helical" evidence="6">
    <location>
        <begin position="386"/>
        <end position="408"/>
    </location>
</feature>
<dbReference type="Pfam" id="PF12704">
    <property type="entry name" value="MacB_PCD"/>
    <property type="match status" value="1"/>
</dbReference>
<keyword evidence="3 6" id="KW-0812">Transmembrane</keyword>
<feature type="transmembrane region" description="Helical" evidence="6">
    <location>
        <begin position="429"/>
        <end position="452"/>
    </location>
</feature>
<gene>
    <name evidence="9" type="ORF">J0A67_05680</name>
</gene>
<dbReference type="InterPro" id="IPR003838">
    <property type="entry name" value="ABC3_permease_C"/>
</dbReference>
<proteinExistence type="predicted"/>
<evidence type="ECO:0000313" key="9">
    <source>
        <dbReference type="EMBL" id="MBN7800341.1"/>
    </source>
</evidence>
<dbReference type="EMBL" id="JAFKCW010000001">
    <property type="protein sequence ID" value="MBN7800341.1"/>
    <property type="molecule type" value="Genomic_DNA"/>
</dbReference>
<keyword evidence="5 6" id="KW-0472">Membrane</keyword>
<comment type="caution">
    <text evidence="9">The sequence shown here is derived from an EMBL/GenBank/DDBJ whole genome shotgun (WGS) entry which is preliminary data.</text>
</comment>
<keyword evidence="2" id="KW-1003">Cell membrane</keyword>
<evidence type="ECO:0000259" key="7">
    <source>
        <dbReference type="Pfam" id="PF02687"/>
    </source>
</evidence>
<feature type="domain" description="ABC3 transporter permease C-terminal" evidence="7">
    <location>
        <begin position="683"/>
        <end position="797"/>
    </location>
</feature>
<evidence type="ECO:0000256" key="6">
    <source>
        <dbReference type="SAM" id="Phobius"/>
    </source>
</evidence>
<organism evidence="9 10">
    <name type="scientific">Algoriphagus aestuariicola</name>
    <dbReference type="NCBI Taxonomy" id="1852016"/>
    <lineage>
        <taxon>Bacteria</taxon>
        <taxon>Pseudomonadati</taxon>
        <taxon>Bacteroidota</taxon>
        <taxon>Cytophagia</taxon>
        <taxon>Cytophagales</taxon>
        <taxon>Cyclobacteriaceae</taxon>
        <taxon>Algoriphagus</taxon>
    </lineage>
</organism>
<dbReference type="RefSeq" id="WP_206568292.1">
    <property type="nucleotide sequence ID" value="NZ_JAFKCW010000001.1"/>
</dbReference>
<dbReference type="PROSITE" id="PS51257">
    <property type="entry name" value="PROKAR_LIPOPROTEIN"/>
    <property type="match status" value="1"/>
</dbReference>
<evidence type="ECO:0000259" key="8">
    <source>
        <dbReference type="Pfam" id="PF12704"/>
    </source>
</evidence>
<name>A0ABS3BN67_9BACT</name>
<feature type="transmembrane region" description="Helical" evidence="6">
    <location>
        <begin position="681"/>
        <end position="700"/>
    </location>
</feature>
<comment type="subcellular location">
    <subcellularLocation>
        <location evidence="1">Cell membrane</location>
        <topology evidence="1">Multi-pass membrane protein</topology>
    </subcellularLocation>
</comment>
<dbReference type="PANTHER" id="PTHR30572">
    <property type="entry name" value="MEMBRANE COMPONENT OF TRANSPORTER-RELATED"/>
    <property type="match status" value="1"/>
</dbReference>
<accession>A0ABS3BN67</accession>
<dbReference type="PANTHER" id="PTHR30572:SF18">
    <property type="entry name" value="ABC-TYPE MACROLIDE FAMILY EXPORT SYSTEM PERMEASE COMPONENT 2"/>
    <property type="match status" value="1"/>
</dbReference>
<evidence type="ECO:0000256" key="3">
    <source>
        <dbReference type="ARBA" id="ARBA00022692"/>
    </source>
</evidence>
<evidence type="ECO:0000256" key="5">
    <source>
        <dbReference type="ARBA" id="ARBA00023136"/>
    </source>
</evidence>
<feature type="domain" description="ABC3 transporter permease C-terminal" evidence="7">
    <location>
        <begin position="298"/>
        <end position="412"/>
    </location>
</feature>
<keyword evidence="4 6" id="KW-1133">Transmembrane helix</keyword>
<protein>
    <submittedName>
        <fullName evidence="9">ABC transporter permease</fullName>
    </submittedName>
</protein>
<feature type="transmembrane region" description="Helical" evidence="6">
    <location>
        <begin position="343"/>
        <end position="366"/>
    </location>
</feature>
<feature type="transmembrane region" description="Helical" evidence="6">
    <location>
        <begin position="737"/>
        <end position="761"/>
    </location>
</feature>
<dbReference type="Pfam" id="PF02687">
    <property type="entry name" value="FtsX"/>
    <property type="match status" value="2"/>
</dbReference>
<evidence type="ECO:0000313" key="10">
    <source>
        <dbReference type="Proteomes" id="UP000664698"/>
    </source>
</evidence>
<dbReference type="InterPro" id="IPR050250">
    <property type="entry name" value="Macrolide_Exporter_MacB"/>
</dbReference>
<evidence type="ECO:0000256" key="2">
    <source>
        <dbReference type="ARBA" id="ARBA00022475"/>
    </source>
</evidence>
<dbReference type="Proteomes" id="UP000664698">
    <property type="component" value="Unassembled WGS sequence"/>
</dbReference>
<reference evidence="9 10" key="1">
    <citation type="submission" date="2021-03" db="EMBL/GenBank/DDBJ databases">
        <title>novel species isolated from a fishpond in China.</title>
        <authorList>
            <person name="Lu H."/>
            <person name="Cai Z."/>
        </authorList>
    </citation>
    <scope>NUCLEOTIDE SEQUENCE [LARGE SCALE GENOMIC DNA]</scope>
    <source>
        <strain evidence="9 10">JCM 31546</strain>
    </source>
</reference>
<feature type="domain" description="MacB-like periplasmic core" evidence="8">
    <location>
        <begin position="20"/>
        <end position="247"/>
    </location>
</feature>